<dbReference type="OrthoDB" id="2942229at2"/>
<dbReference type="Proteomes" id="UP000319576">
    <property type="component" value="Chromosome"/>
</dbReference>
<dbReference type="SUPFAM" id="SSF52113">
    <property type="entry name" value="BRCT domain"/>
    <property type="match status" value="1"/>
</dbReference>
<dbReference type="Pfam" id="PF00533">
    <property type="entry name" value="BRCT"/>
    <property type="match status" value="1"/>
</dbReference>
<dbReference type="InterPro" id="IPR036420">
    <property type="entry name" value="BRCT_dom_sf"/>
</dbReference>
<name>A0A517XWK7_9BACT</name>
<evidence type="ECO:0000313" key="3">
    <source>
        <dbReference type="EMBL" id="QDU21890.1"/>
    </source>
</evidence>
<evidence type="ECO:0000313" key="4">
    <source>
        <dbReference type="Proteomes" id="UP000319576"/>
    </source>
</evidence>
<keyword evidence="4" id="KW-1185">Reference proteome</keyword>
<feature type="region of interest" description="Disordered" evidence="1">
    <location>
        <begin position="988"/>
        <end position="1017"/>
    </location>
</feature>
<evidence type="ECO:0000256" key="1">
    <source>
        <dbReference type="SAM" id="MobiDB-lite"/>
    </source>
</evidence>
<reference evidence="3 4" key="1">
    <citation type="submission" date="2019-02" db="EMBL/GenBank/DDBJ databases">
        <title>Deep-cultivation of Planctomycetes and their phenomic and genomic characterization uncovers novel biology.</title>
        <authorList>
            <person name="Wiegand S."/>
            <person name="Jogler M."/>
            <person name="Boedeker C."/>
            <person name="Pinto D."/>
            <person name="Vollmers J."/>
            <person name="Rivas-Marin E."/>
            <person name="Kohn T."/>
            <person name="Peeters S.H."/>
            <person name="Heuer A."/>
            <person name="Rast P."/>
            <person name="Oberbeckmann S."/>
            <person name="Bunk B."/>
            <person name="Jeske O."/>
            <person name="Meyerdierks A."/>
            <person name="Storesund J.E."/>
            <person name="Kallscheuer N."/>
            <person name="Luecker S."/>
            <person name="Lage O.M."/>
            <person name="Pohl T."/>
            <person name="Merkel B.J."/>
            <person name="Hornburger P."/>
            <person name="Mueller R.-W."/>
            <person name="Bruemmer F."/>
            <person name="Labrenz M."/>
            <person name="Spormann A.M."/>
            <person name="Op den Camp H."/>
            <person name="Overmann J."/>
            <person name="Amann R."/>
            <person name="Jetten M.S.M."/>
            <person name="Mascher T."/>
            <person name="Medema M.H."/>
            <person name="Devos D.P."/>
            <person name="Kaster A.-K."/>
            <person name="Ovreas L."/>
            <person name="Rohde M."/>
            <person name="Galperin M.Y."/>
            <person name="Jogler C."/>
        </authorList>
    </citation>
    <scope>NUCLEOTIDE SEQUENCE [LARGE SCALE GENOMIC DNA]</scope>
    <source>
        <strain evidence="3 4">ETA_A1</strain>
    </source>
</reference>
<dbReference type="RefSeq" id="WP_145241189.1">
    <property type="nucleotide sequence ID" value="NZ_CP036273.1"/>
</dbReference>
<dbReference type="KEGG" id="uli:ETAA1_38630"/>
<protein>
    <submittedName>
        <fullName evidence="3">DNA polymerase III subunit epsilon</fullName>
    </submittedName>
</protein>
<organism evidence="3 4">
    <name type="scientific">Urbifossiella limnaea</name>
    <dbReference type="NCBI Taxonomy" id="2528023"/>
    <lineage>
        <taxon>Bacteria</taxon>
        <taxon>Pseudomonadati</taxon>
        <taxon>Planctomycetota</taxon>
        <taxon>Planctomycetia</taxon>
        <taxon>Gemmatales</taxon>
        <taxon>Gemmataceae</taxon>
        <taxon>Urbifossiella</taxon>
    </lineage>
</organism>
<accession>A0A517XWK7</accession>
<proteinExistence type="predicted"/>
<dbReference type="InterPro" id="IPR001357">
    <property type="entry name" value="BRCT_dom"/>
</dbReference>
<dbReference type="Gene3D" id="3.40.50.10190">
    <property type="entry name" value="BRCT domain"/>
    <property type="match status" value="1"/>
</dbReference>
<gene>
    <name evidence="3" type="ORF">ETAA1_38630</name>
</gene>
<dbReference type="CDD" id="cd17748">
    <property type="entry name" value="BRCT_DNA_ligase_like"/>
    <property type="match status" value="1"/>
</dbReference>
<dbReference type="EMBL" id="CP036273">
    <property type="protein sequence ID" value="QDU21890.1"/>
    <property type="molecule type" value="Genomic_DNA"/>
</dbReference>
<dbReference type="AlphaFoldDB" id="A0A517XWK7"/>
<sequence>MAVALTLADVRRAWDARDPELPRLVARLAAQPDPLPAQPLRDGAVTFDTFRTLGRDYQFRRRPREEQAHQRVELLKALEAPGAEVPLPDRLRLYTVVLDLWAADDPFARSCLFEVIETVPLAYGPWRALKRVFKEAEAKPDTAVYGALAARFDAEAAQHRPGREVSGATLAYLARRAWRFLRRTGVQLPATYPDTAVDLLTRYPADTNWRNTWVANHIFFHDSKKYGRSRFTFGYREYPSPDRIKDRAFGDLWKRSPRPLFTLLERAKADAVRAFAAAGLKADFRAALRDVEPVWVVRLVGVRSAAIDEFVVWLLQNVPTFEQAGFRANGLHAAVLRLLDSPSNAARVYAADYARTHARDLTVPDLVRLANNSHDPVRKLARDLLGERDPRKDVGLAAWGELLDTEHGHAYAAEVIPKAFGAAELTPAWFADRLLTPSEKAFQFVWKLLPKFHAPPALGPAFYFGVLKRFVRDDTDSRRRLHLIAQELTRFDLDTLDRDSLRWLLLAPAGWLVVGAWIDGGKLKPATLGIDFWKALAFHPDYEADPWLAALRASGPEWAAELTFQEVTSGVVLNWMRDVRKFPPLDLGFDWLMKLVARSEPIYHDFAVDTLIRAFAPADFAPQQAAPTAAAPTTVDLQKASFLFTGKLASMTRDEAEAKVKGANGTVAGSVTKNLHYLVIGDEGSPLYGQGKKGSKQVKAEQLNAAGTNIGIISETRFLQMLVGQQVAATADATLAGCERLWELAVAPGPADAPVGKFARLYVRRHHPVIGQQLTDRPVDPGTEVPLAFLTWERVSPLFAETRRSLREFALDLARWEFARWNPDVDALVWMSELPFADVRRFVAQALLAAEATETRAFRLDPAKLEPAAAYRFCEAADPETRALGMELINRVPRFRVPEELFRLTESPDRKVRAFVIRALWAAYRDRGVTAEWKPPTAPTPEVGAKAKKAAAELAATRGDGVPARPPQWPAERPTLAQFLRRVLFEVPPGPPEKTAQDASDDGDTAVSAKKKPEASVVANRPLPARRAKLDLIEVMRDLATEDRAFAAGVLPLLDEFLHSRGASERAACLVAVTRVRHRHPELKAVAP</sequence>
<evidence type="ECO:0000259" key="2">
    <source>
        <dbReference type="Pfam" id="PF00533"/>
    </source>
</evidence>
<feature type="domain" description="BRCT" evidence="2">
    <location>
        <begin position="640"/>
        <end position="693"/>
    </location>
</feature>